<feature type="binding site" evidence="16 17">
    <location>
        <position position="67"/>
    </location>
    <ligand>
        <name>[4Fe-4S] cluster</name>
        <dbReference type="ChEBI" id="CHEBI:49883"/>
        <note>4Fe-4S-S-AdoMet</note>
    </ligand>
</feature>
<dbReference type="GO" id="GO:0051539">
    <property type="term" value="F:4 iron, 4 sulfur cluster binding"/>
    <property type="evidence" value="ECO:0007669"/>
    <property type="project" value="UniProtKB-KW"/>
</dbReference>
<protein>
    <recommendedName>
        <fullName evidence="15 16">Biotin synthase</fullName>
        <ecNumber evidence="4 16">2.8.1.6</ecNumber>
    </recommendedName>
</protein>
<evidence type="ECO:0000256" key="12">
    <source>
        <dbReference type="ARBA" id="ARBA00023014"/>
    </source>
</evidence>
<dbReference type="SMART" id="SM00876">
    <property type="entry name" value="BATS"/>
    <property type="match status" value="1"/>
</dbReference>
<evidence type="ECO:0000256" key="9">
    <source>
        <dbReference type="ARBA" id="ARBA00022723"/>
    </source>
</evidence>
<dbReference type="RefSeq" id="WP_122627765.1">
    <property type="nucleotide sequence ID" value="NZ_UPPP01000068.1"/>
</dbReference>
<dbReference type="NCBIfam" id="TIGR00433">
    <property type="entry name" value="bioB"/>
    <property type="match status" value="1"/>
</dbReference>
<keyword evidence="20" id="KW-1185">Reference proteome</keyword>
<dbReference type="GO" id="GO:0004076">
    <property type="term" value="F:biotin synthase activity"/>
    <property type="evidence" value="ECO:0007669"/>
    <property type="project" value="UniProtKB-UniRule"/>
</dbReference>
<feature type="binding site" evidence="16 17">
    <location>
        <position position="71"/>
    </location>
    <ligand>
        <name>[4Fe-4S] cluster</name>
        <dbReference type="ChEBI" id="CHEBI:49883"/>
        <note>4Fe-4S-S-AdoMet</note>
    </ligand>
</feature>
<evidence type="ECO:0000256" key="14">
    <source>
        <dbReference type="ARBA" id="ARBA00057568"/>
    </source>
</evidence>
<dbReference type="SFLD" id="SFLDG01278">
    <property type="entry name" value="biotin_synthase_like"/>
    <property type="match status" value="1"/>
</dbReference>
<dbReference type="SFLD" id="SFLDS00029">
    <property type="entry name" value="Radical_SAM"/>
    <property type="match status" value="1"/>
</dbReference>
<reference evidence="19 20" key="1">
    <citation type="submission" date="2018-06" db="EMBL/GenBank/DDBJ databases">
        <authorList>
            <person name="Strepis N."/>
        </authorList>
    </citation>
    <scope>NUCLEOTIDE SEQUENCE [LARGE SCALE GENOMIC DNA]</scope>
    <source>
        <strain evidence="19">LUCI</strain>
    </source>
</reference>
<keyword evidence="5 16" id="KW-0004">4Fe-4S</keyword>
<evidence type="ECO:0000256" key="7">
    <source>
        <dbReference type="ARBA" id="ARBA00022691"/>
    </source>
</evidence>
<evidence type="ECO:0000259" key="18">
    <source>
        <dbReference type="PROSITE" id="PS51918"/>
    </source>
</evidence>
<dbReference type="OrthoDB" id="9786826at2"/>
<dbReference type="UniPathway" id="UPA00078">
    <property type="reaction ID" value="UER00162"/>
</dbReference>
<dbReference type="EMBL" id="UPPP01000068">
    <property type="protein sequence ID" value="VBB06816.1"/>
    <property type="molecule type" value="Genomic_DNA"/>
</dbReference>
<evidence type="ECO:0000256" key="13">
    <source>
        <dbReference type="ARBA" id="ARBA00051157"/>
    </source>
</evidence>
<dbReference type="InterPro" id="IPR024177">
    <property type="entry name" value="Biotin_synthase"/>
</dbReference>
<keyword evidence="10 16" id="KW-0093">Biotin biosynthesis</keyword>
<dbReference type="InterPro" id="IPR002684">
    <property type="entry name" value="Biotin_synth/BioAB"/>
</dbReference>
<keyword evidence="8 16" id="KW-0001">2Fe-2S</keyword>
<keyword evidence="9 16" id="KW-0479">Metal-binding</keyword>
<dbReference type="HAMAP" id="MF_01694">
    <property type="entry name" value="BioB"/>
    <property type="match status" value="1"/>
</dbReference>
<feature type="binding site" evidence="16 17">
    <location>
        <position position="144"/>
    </location>
    <ligand>
        <name>[2Fe-2S] cluster</name>
        <dbReference type="ChEBI" id="CHEBI:190135"/>
    </ligand>
</feature>
<evidence type="ECO:0000256" key="15">
    <source>
        <dbReference type="ARBA" id="ARBA00070199"/>
    </source>
</evidence>
<dbReference type="PANTHER" id="PTHR22976">
    <property type="entry name" value="BIOTIN SYNTHASE"/>
    <property type="match status" value="1"/>
</dbReference>
<evidence type="ECO:0000256" key="2">
    <source>
        <dbReference type="ARBA" id="ARBA00010765"/>
    </source>
</evidence>
<dbReference type="CDD" id="cd01335">
    <property type="entry name" value="Radical_SAM"/>
    <property type="match status" value="1"/>
</dbReference>
<feature type="binding site" evidence="16 17">
    <location>
        <position position="111"/>
    </location>
    <ligand>
        <name>[2Fe-2S] cluster</name>
        <dbReference type="ChEBI" id="CHEBI:190135"/>
    </ligand>
</feature>
<dbReference type="GO" id="GO:0005506">
    <property type="term" value="F:iron ion binding"/>
    <property type="evidence" value="ECO:0007669"/>
    <property type="project" value="UniProtKB-UniRule"/>
</dbReference>
<dbReference type="FunFam" id="3.20.20.70:FF:000026">
    <property type="entry name" value="Biotin synthase"/>
    <property type="match status" value="1"/>
</dbReference>
<gene>
    <name evidence="16" type="primary">bioB</name>
    <name evidence="19" type="ORF">LUCI_2053</name>
</gene>
<evidence type="ECO:0000313" key="20">
    <source>
        <dbReference type="Proteomes" id="UP000277811"/>
    </source>
</evidence>
<evidence type="ECO:0000256" key="8">
    <source>
        <dbReference type="ARBA" id="ARBA00022714"/>
    </source>
</evidence>
<accession>A0A498R2F9</accession>
<evidence type="ECO:0000256" key="16">
    <source>
        <dbReference type="HAMAP-Rule" id="MF_01694"/>
    </source>
</evidence>
<evidence type="ECO:0000256" key="17">
    <source>
        <dbReference type="PIRSR" id="PIRSR001619-1"/>
    </source>
</evidence>
<dbReference type="PROSITE" id="PS51918">
    <property type="entry name" value="RADICAL_SAM"/>
    <property type="match status" value="1"/>
</dbReference>
<dbReference type="Gene3D" id="3.20.20.70">
    <property type="entry name" value="Aldolase class I"/>
    <property type="match status" value="1"/>
</dbReference>
<evidence type="ECO:0000256" key="10">
    <source>
        <dbReference type="ARBA" id="ARBA00022756"/>
    </source>
</evidence>
<dbReference type="PANTHER" id="PTHR22976:SF2">
    <property type="entry name" value="BIOTIN SYNTHASE, MITOCHONDRIAL"/>
    <property type="match status" value="1"/>
</dbReference>
<dbReference type="GO" id="GO:0051537">
    <property type="term" value="F:2 iron, 2 sulfur cluster binding"/>
    <property type="evidence" value="ECO:0007669"/>
    <property type="project" value="UniProtKB-KW"/>
</dbReference>
<name>A0A498R2F9_9FIRM</name>
<keyword evidence="11 16" id="KW-0408">Iron</keyword>
<dbReference type="SMART" id="SM00729">
    <property type="entry name" value="Elp3"/>
    <property type="match status" value="1"/>
</dbReference>
<dbReference type="SUPFAM" id="SSF102114">
    <property type="entry name" value="Radical SAM enzymes"/>
    <property type="match status" value="1"/>
</dbReference>
<dbReference type="InterPro" id="IPR058240">
    <property type="entry name" value="rSAM_sf"/>
</dbReference>
<feature type="binding site" evidence="16 17">
    <location>
        <position position="275"/>
    </location>
    <ligand>
        <name>[2Fe-2S] cluster</name>
        <dbReference type="ChEBI" id="CHEBI:190135"/>
    </ligand>
</feature>
<comment type="cofactor">
    <cofactor evidence="17">
        <name>[2Fe-2S] cluster</name>
        <dbReference type="ChEBI" id="CHEBI:190135"/>
    </cofactor>
    <text evidence="17">Binds 1 [2Fe-2S] cluster. The cluster is coordinated with 3 cysteines and 1 arginine.</text>
</comment>
<dbReference type="InterPro" id="IPR013785">
    <property type="entry name" value="Aldolase_TIM"/>
</dbReference>
<comment type="subunit">
    <text evidence="3 16">Homodimer.</text>
</comment>
<evidence type="ECO:0000256" key="11">
    <source>
        <dbReference type="ARBA" id="ARBA00023004"/>
    </source>
</evidence>
<comment type="function">
    <text evidence="14 16">Catalyzes the conversion of dethiobiotin (DTB) to biotin by the insertion of a sulfur atom into dethiobiotin via a radical-based mechanism.</text>
</comment>
<keyword evidence="12 16" id="KW-0411">Iron-sulfur</keyword>
<feature type="binding site" evidence="16 17">
    <location>
        <position position="74"/>
    </location>
    <ligand>
        <name>[4Fe-4S] cluster</name>
        <dbReference type="ChEBI" id="CHEBI:49883"/>
        <note>4Fe-4S-S-AdoMet</note>
    </ligand>
</feature>
<keyword evidence="7 16" id="KW-0949">S-adenosyl-L-methionine</keyword>
<comment type="catalytic activity">
    <reaction evidence="13 16">
        <text>(4R,5S)-dethiobiotin + (sulfur carrier)-SH + 2 reduced [2Fe-2S]-[ferredoxin] + 2 S-adenosyl-L-methionine = (sulfur carrier)-H + biotin + 2 5'-deoxyadenosine + 2 L-methionine + 2 oxidized [2Fe-2S]-[ferredoxin]</text>
        <dbReference type="Rhea" id="RHEA:22060"/>
        <dbReference type="Rhea" id="RHEA-COMP:10000"/>
        <dbReference type="Rhea" id="RHEA-COMP:10001"/>
        <dbReference type="Rhea" id="RHEA-COMP:14737"/>
        <dbReference type="Rhea" id="RHEA-COMP:14739"/>
        <dbReference type="ChEBI" id="CHEBI:17319"/>
        <dbReference type="ChEBI" id="CHEBI:29917"/>
        <dbReference type="ChEBI" id="CHEBI:33737"/>
        <dbReference type="ChEBI" id="CHEBI:33738"/>
        <dbReference type="ChEBI" id="CHEBI:57586"/>
        <dbReference type="ChEBI" id="CHEBI:57844"/>
        <dbReference type="ChEBI" id="CHEBI:59789"/>
        <dbReference type="ChEBI" id="CHEBI:64428"/>
        <dbReference type="ChEBI" id="CHEBI:149473"/>
        <dbReference type="EC" id="2.8.1.6"/>
    </reaction>
</comment>
<proteinExistence type="inferred from homology"/>
<dbReference type="InterPro" id="IPR010722">
    <property type="entry name" value="BATS_dom"/>
</dbReference>
<dbReference type="Proteomes" id="UP000277811">
    <property type="component" value="Unassembled WGS sequence"/>
</dbReference>
<sequence length="327" mass="35721">MTDLEIIRLGKKVLQGASITYEEAMRLQSVKTEDIPLLAAYANKIRHTYAGTTVEMCGIINARSGLCSEDCKFCSQSVYHQTQAPVFPLRQSDDLIAEAKKVAAHGVQRLSLVTSGKGMENDLDFPGLINRIAVLKETTGLSVCANLGTLRPDQAALLAAAGVRRYAHNLETSRSYYAKICSTHPYEDRLHTLKAAKAAGMELCSGGIIGMGETWQDRVELAFTLRSLEVDSVPVNILNPIKGTALEEMNPRIQPLEIIKTLALFRFILPDKVIRPAGGREINLRDLQGTAMLAGANGLIVGHYLTFSGRDTTMDYTMVRDAGLEPV</sequence>
<evidence type="ECO:0000256" key="5">
    <source>
        <dbReference type="ARBA" id="ARBA00022485"/>
    </source>
</evidence>
<comment type="similarity">
    <text evidence="2 16">Belongs to the radical SAM superfamily. Biotin synthase family.</text>
</comment>
<evidence type="ECO:0000256" key="4">
    <source>
        <dbReference type="ARBA" id="ARBA00012236"/>
    </source>
</evidence>
<dbReference type="InterPro" id="IPR007197">
    <property type="entry name" value="rSAM"/>
</dbReference>
<dbReference type="Pfam" id="PF06968">
    <property type="entry name" value="BATS"/>
    <property type="match status" value="1"/>
</dbReference>
<feature type="domain" description="Radical SAM core" evidence="18">
    <location>
        <begin position="49"/>
        <end position="280"/>
    </location>
</feature>
<organism evidence="19 20">
    <name type="scientific">Lucifera butyrica</name>
    <dbReference type="NCBI Taxonomy" id="1351585"/>
    <lineage>
        <taxon>Bacteria</taxon>
        <taxon>Bacillati</taxon>
        <taxon>Bacillota</taxon>
        <taxon>Negativicutes</taxon>
        <taxon>Veillonellales</taxon>
        <taxon>Veillonellaceae</taxon>
        <taxon>Lucifera</taxon>
    </lineage>
</organism>
<feature type="binding site" evidence="16 17">
    <location>
        <position position="204"/>
    </location>
    <ligand>
        <name>[2Fe-2S] cluster</name>
        <dbReference type="ChEBI" id="CHEBI:190135"/>
    </ligand>
</feature>
<evidence type="ECO:0000256" key="1">
    <source>
        <dbReference type="ARBA" id="ARBA00004942"/>
    </source>
</evidence>
<dbReference type="Pfam" id="PF04055">
    <property type="entry name" value="Radical_SAM"/>
    <property type="match status" value="1"/>
</dbReference>
<keyword evidence="6 16" id="KW-0808">Transferase</keyword>
<dbReference type="SFLD" id="SFLDG01060">
    <property type="entry name" value="BATS_domain_containing"/>
    <property type="match status" value="1"/>
</dbReference>
<dbReference type="AlphaFoldDB" id="A0A498R2F9"/>
<evidence type="ECO:0000256" key="6">
    <source>
        <dbReference type="ARBA" id="ARBA00022679"/>
    </source>
</evidence>
<comment type="cofactor">
    <cofactor evidence="16 17">
        <name>[4Fe-4S] cluster</name>
        <dbReference type="ChEBI" id="CHEBI:49883"/>
    </cofactor>
    <text evidence="16 17">Binds 1 [4Fe-4S] cluster. The cluster is coordinated with 3 cysteines and an exchangeable S-adenosyl-L-methionine.</text>
</comment>
<dbReference type="InterPro" id="IPR006638">
    <property type="entry name" value="Elp3/MiaA/NifB-like_rSAM"/>
</dbReference>
<dbReference type="EC" id="2.8.1.6" evidence="4 16"/>
<dbReference type="PIRSF" id="PIRSF001619">
    <property type="entry name" value="Biotin_synth"/>
    <property type="match status" value="1"/>
</dbReference>
<evidence type="ECO:0000313" key="19">
    <source>
        <dbReference type="EMBL" id="VBB06816.1"/>
    </source>
</evidence>
<comment type="pathway">
    <text evidence="1 16">Cofactor biosynthesis; biotin biosynthesis; biotin from 7,8-diaminononanoate: step 2/2.</text>
</comment>
<comment type="cofactor">
    <cofactor evidence="16">
        <name>[2Fe-2S] cluster</name>
        <dbReference type="ChEBI" id="CHEBI:190135"/>
    </cofactor>
    <text evidence="16">Binds 1 [2Fe-2S] cluster. The cluster is coordinated with 3 cysteines and 1 arginine.</text>
</comment>
<evidence type="ECO:0000256" key="3">
    <source>
        <dbReference type="ARBA" id="ARBA00011738"/>
    </source>
</evidence>
<dbReference type="GO" id="GO:0009102">
    <property type="term" value="P:biotin biosynthetic process"/>
    <property type="evidence" value="ECO:0007669"/>
    <property type="project" value="UniProtKB-UniRule"/>
</dbReference>